<evidence type="ECO:0000256" key="1">
    <source>
        <dbReference type="SAM" id="MobiDB-lite"/>
    </source>
</evidence>
<gene>
    <name evidence="3" type="ORF">HPB51_006240</name>
</gene>
<reference evidence="3" key="2">
    <citation type="submission" date="2021-09" db="EMBL/GenBank/DDBJ databases">
        <authorList>
            <person name="Jia N."/>
            <person name="Wang J."/>
            <person name="Shi W."/>
            <person name="Du L."/>
            <person name="Sun Y."/>
            <person name="Zhan W."/>
            <person name="Jiang J."/>
            <person name="Wang Q."/>
            <person name="Zhang B."/>
            <person name="Ji P."/>
            <person name="Sakyi L.B."/>
            <person name="Cui X."/>
            <person name="Yuan T."/>
            <person name="Jiang B."/>
            <person name="Yang W."/>
            <person name="Lam T.T.-Y."/>
            <person name="Chang Q."/>
            <person name="Ding S."/>
            <person name="Wang X."/>
            <person name="Zhu J."/>
            <person name="Ruan X."/>
            <person name="Zhao L."/>
            <person name="Wei J."/>
            <person name="Que T."/>
            <person name="Du C."/>
            <person name="Cheng J."/>
            <person name="Dai P."/>
            <person name="Han X."/>
            <person name="Huang E."/>
            <person name="Gao Y."/>
            <person name="Liu J."/>
            <person name="Shao H."/>
            <person name="Ye R."/>
            <person name="Li L."/>
            <person name="Wei W."/>
            <person name="Wang X."/>
            <person name="Wang C."/>
            <person name="Huo Q."/>
            <person name="Li W."/>
            <person name="Guo W."/>
            <person name="Chen H."/>
            <person name="Chen S."/>
            <person name="Zhou L."/>
            <person name="Zhou L."/>
            <person name="Ni X."/>
            <person name="Tian J."/>
            <person name="Zhou Y."/>
            <person name="Sheng Y."/>
            <person name="Liu T."/>
            <person name="Pan Y."/>
            <person name="Xia L."/>
            <person name="Li J."/>
            <person name="Zhao F."/>
            <person name="Cao W."/>
        </authorList>
    </citation>
    <scope>NUCLEOTIDE SEQUENCE</scope>
    <source>
        <strain evidence="3">Rmic-2018</strain>
        <tissue evidence="3">Larvae</tissue>
    </source>
</reference>
<name>A0A9J6DL61_RHIMP</name>
<comment type="caution">
    <text evidence="3">The sequence shown here is derived from an EMBL/GenBank/DDBJ whole genome shotgun (WGS) entry which is preliminary data.</text>
</comment>
<feature type="region of interest" description="Disordered" evidence="1">
    <location>
        <begin position="148"/>
        <end position="223"/>
    </location>
</feature>
<evidence type="ECO:0000256" key="2">
    <source>
        <dbReference type="SAM" id="Phobius"/>
    </source>
</evidence>
<dbReference type="Proteomes" id="UP000821866">
    <property type="component" value="Chromosome 6"/>
</dbReference>
<feature type="compositionally biased region" description="Basic and acidic residues" evidence="1">
    <location>
        <begin position="148"/>
        <end position="160"/>
    </location>
</feature>
<proteinExistence type="predicted"/>
<organism evidence="3 4">
    <name type="scientific">Rhipicephalus microplus</name>
    <name type="common">Cattle tick</name>
    <name type="synonym">Boophilus microplus</name>
    <dbReference type="NCBI Taxonomy" id="6941"/>
    <lineage>
        <taxon>Eukaryota</taxon>
        <taxon>Metazoa</taxon>
        <taxon>Ecdysozoa</taxon>
        <taxon>Arthropoda</taxon>
        <taxon>Chelicerata</taxon>
        <taxon>Arachnida</taxon>
        <taxon>Acari</taxon>
        <taxon>Parasitiformes</taxon>
        <taxon>Ixodida</taxon>
        <taxon>Ixodoidea</taxon>
        <taxon>Ixodidae</taxon>
        <taxon>Rhipicephalinae</taxon>
        <taxon>Rhipicephalus</taxon>
        <taxon>Boophilus</taxon>
    </lineage>
</organism>
<accession>A0A9J6DL61</accession>
<feature type="compositionally biased region" description="Basic and acidic residues" evidence="1">
    <location>
        <begin position="214"/>
        <end position="223"/>
    </location>
</feature>
<evidence type="ECO:0000313" key="3">
    <source>
        <dbReference type="EMBL" id="KAH8022882.1"/>
    </source>
</evidence>
<keyword evidence="2" id="KW-0472">Membrane</keyword>
<keyword evidence="2" id="KW-0812">Transmembrane</keyword>
<reference evidence="3" key="1">
    <citation type="journal article" date="2020" name="Cell">
        <title>Large-Scale Comparative Analyses of Tick Genomes Elucidate Their Genetic Diversity and Vector Capacities.</title>
        <authorList>
            <consortium name="Tick Genome and Microbiome Consortium (TIGMIC)"/>
            <person name="Jia N."/>
            <person name="Wang J."/>
            <person name="Shi W."/>
            <person name="Du L."/>
            <person name="Sun Y."/>
            <person name="Zhan W."/>
            <person name="Jiang J.F."/>
            <person name="Wang Q."/>
            <person name="Zhang B."/>
            <person name="Ji P."/>
            <person name="Bell-Sakyi L."/>
            <person name="Cui X.M."/>
            <person name="Yuan T.T."/>
            <person name="Jiang B.G."/>
            <person name="Yang W.F."/>
            <person name="Lam T.T."/>
            <person name="Chang Q.C."/>
            <person name="Ding S.J."/>
            <person name="Wang X.J."/>
            <person name="Zhu J.G."/>
            <person name="Ruan X.D."/>
            <person name="Zhao L."/>
            <person name="Wei J.T."/>
            <person name="Ye R.Z."/>
            <person name="Que T.C."/>
            <person name="Du C.H."/>
            <person name="Zhou Y.H."/>
            <person name="Cheng J.X."/>
            <person name="Dai P.F."/>
            <person name="Guo W.B."/>
            <person name="Han X.H."/>
            <person name="Huang E.J."/>
            <person name="Li L.F."/>
            <person name="Wei W."/>
            <person name="Gao Y.C."/>
            <person name="Liu J.Z."/>
            <person name="Shao H.Z."/>
            <person name="Wang X."/>
            <person name="Wang C.C."/>
            <person name="Yang T.C."/>
            <person name="Huo Q.B."/>
            <person name="Li W."/>
            <person name="Chen H.Y."/>
            <person name="Chen S.E."/>
            <person name="Zhou L.G."/>
            <person name="Ni X.B."/>
            <person name="Tian J.H."/>
            <person name="Sheng Y."/>
            <person name="Liu T."/>
            <person name="Pan Y.S."/>
            <person name="Xia L.Y."/>
            <person name="Li J."/>
            <person name="Zhao F."/>
            <person name="Cao W.C."/>
        </authorList>
    </citation>
    <scope>NUCLEOTIDE SEQUENCE</scope>
    <source>
        <strain evidence="3">Rmic-2018</strain>
    </source>
</reference>
<keyword evidence="4" id="KW-1185">Reference proteome</keyword>
<evidence type="ECO:0000313" key="4">
    <source>
        <dbReference type="Proteomes" id="UP000821866"/>
    </source>
</evidence>
<feature type="compositionally biased region" description="Basic residues" evidence="1">
    <location>
        <begin position="166"/>
        <end position="186"/>
    </location>
</feature>
<dbReference type="EMBL" id="JABSTU010000008">
    <property type="protein sequence ID" value="KAH8022882.1"/>
    <property type="molecule type" value="Genomic_DNA"/>
</dbReference>
<keyword evidence="2" id="KW-1133">Transmembrane helix</keyword>
<dbReference type="AlphaFoldDB" id="A0A9J6DL61"/>
<sequence length="223" mass="25114">MKGRNRKSRNNKKQASTDIVLIAIVIISFCWRGSVRGQPDGGGLDRHRSRRRPSNVFMRQVASWISLGTVQGAAPELGSLPPLSAEDHELLTPWVVVVVFTVFLVGFARGADELFQDMGLEAYYSDEDQYMARAAVGPGISREHLELRRQTSPVRVRDVDGPSATRKLRQSRRAQRRLNNIHRRKRDTLSTHAVQSIADRYKPKIKPNTTDMPNKSDKSDTPA</sequence>
<feature type="transmembrane region" description="Helical" evidence="2">
    <location>
        <begin position="90"/>
        <end position="108"/>
    </location>
</feature>
<protein>
    <submittedName>
        <fullName evidence="3">Uncharacterized protein</fullName>
    </submittedName>
</protein>